<comment type="caution">
    <text evidence="3">The sequence shown here is derived from an EMBL/GenBank/DDBJ whole genome shotgun (WGS) entry which is preliminary data.</text>
</comment>
<evidence type="ECO:0000259" key="2">
    <source>
        <dbReference type="SMART" id="SM00470"/>
    </source>
</evidence>
<feature type="region of interest" description="Disordered" evidence="1">
    <location>
        <begin position="300"/>
        <end position="342"/>
    </location>
</feature>
<feature type="domain" description="ParB-like N-terminal" evidence="2">
    <location>
        <begin position="1"/>
        <end position="84"/>
    </location>
</feature>
<dbReference type="EMBL" id="JACXRZ010000030">
    <property type="protein sequence ID" value="MBD3147376.1"/>
    <property type="molecule type" value="Genomic_DNA"/>
</dbReference>
<evidence type="ECO:0000313" key="3">
    <source>
        <dbReference type="EMBL" id="MBD3147376.1"/>
    </source>
</evidence>
<evidence type="ECO:0000256" key="1">
    <source>
        <dbReference type="SAM" id="MobiDB-lite"/>
    </source>
</evidence>
<evidence type="ECO:0000313" key="4">
    <source>
        <dbReference type="Proteomes" id="UP000653231"/>
    </source>
</evidence>
<dbReference type="Gene3D" id="3.90.1530.10">
    <property type="entry name" value="Conserved hypothetical protein from pyrococcus furiosus pfu- 392566-001, ParB domain"/>
    <property type="match status" value="1"/>
</dbReference>
<feature type="compositionally biased region" description="Basic and acidic residues" evidence="1">
    <location>
        <begin position="139"/>
        <end position="149"/>
    </location>
</feature>
<dbReference type="SMART" id="SM00470">
    <property type="entry name" value="ParB"/>
    <property type="match status" value="1"/>
</dbReference>
<dbReference type="InterPro" id="IPR036086">
    <property type="entry name" value="ParB/Sulfiredoxin_sf"/>
</dbReference>
<dbReference type="SUPFAM" id="SSF110849">
    <property type="entry name" value="ParB/Sulfiredoxin"/>
    <property type="match status" value="1"/>
</dbReference>
<sequence length="342" mass="36978">MLSIGSLLPPKSPRLDGENVEHTRVLAEIRVALPPIIVHHPSMRIIDGMHRVAAAKRRGQTTIHAVLFTGDEREAFALAVRANTAHGLPLSYADRAAAAVEILRYFPGRSDRWVAATTGLSAATVKNIRDRTIPPGQEPGKRMGRDGRMRPVNGSAGRKHVQELVEKNPGASLRQLARAAGVSPNTVREVRRRMLQEKDTAPDAGKGLGQENQTVPGEVAAQVTESSVDGVLRRLSKDPSLRFTESGRGAIRWFFSRVLRPREWAGVIDGLPPHAAFVLAAVADRCAAEWRDLACRLRDVGGSESDRGKGPPGRRSGSWRGNGRTRAGPDFRSSPGVDGPAV</sequence>
<accession>A0ABR8LEZ6</accession>
<feature type="compositionally biased region" description="Basic and acidic residues" evidence="1">
    <location>
        <begin position="300"/>
        <end position="309"/>
    </location>
</feature>
<dbReference type="RefSeq" id="WP_191054577.1">
    <property type="nucleotide sequence ID" value="NZ_JACXRZ010000030.1"/>
</dbReference>
<name>A0ABR8LEZ6_9ACTN</name>
<dbReference type="InterPro" id="IPR003115">
    <property type="entry name" value="ParB_N"/>
</dbReference>
<dbReference type="GeneID" id="97251516"/>
<organism evidence="3 4">
    <name type="scientific">Microbispora bryophytorum subsp. camponoti</name>
    <dbReference type="NCBI Taxonomy" id="1677852"/>
    <lineage>
        <taxon>Bacteria</taxon>
        <taxon>Bacillati</taxon>
        <taxon>Actinomycetota</taxon>
        <taxon>Actinomycetes</taxon>
        <taxon>Streptosporangiales</taxon>
        <taxon>Streptosporangiaceae</taxon>
        <taxon>Microbispora</taxon>
    </lineage>
</organism>
<gene>
    <name evidence="3" type="ORF">IEQ31_29975</name>
</gene>
<protein>
    <submittedName>
        <fullName evidence="3">ParB N-terminal domain-containing protein</fullName>
    </submittedName>
</protein>
<reference evidence="3 4" key="1">
    <citation type="submission" date="2020-09" db="EMBL/GenBank/DDBJ databases">
        <title>Actinomycete isolated from the Camponotus japonicus Mayr.</title>
        <authorList>
            <person name="Gong X."/>
        </authorList>
    </citation>
    <scope>NUCLEOTIDE SEQUENCE [LARGE SCALE GENOMIC DNA]</scope>
    <source>
        <strain evidence="3 4">2C-HV3</strain>
    </source>
</reference>
<feature type="compositionally biased region" description="Low complexity" evidence="1">
    <location>
        <begin position="313"/>
        <end position="326"/>
    </location>
</feature>
<keyword evidence="4" id="KW-1185">Reference proteome</keyword>
<feature type="region of interest" description="Disordered" evidence="1">
    <location>
        <begin position="130"/>
        <end position="159"/>
    </location>
</feature>
<proteinExistence type="predicted"/>
<dbReference type="Proteomes" id="UP000653231">
    <property type="component" value="Unassembled WGS sequence"/>
</dbReference>